<reference evidence="1" key="2">
    <citation type="submission" date="2025-03" db="EMBL/GenBank/DDBJ databases">
        <authorList>
            <consortium name="ELIXIR-Norway"/>
            <consortium name="Elixir Norway"/>
        </authorList>
    </citation>
    <scope>NUCLEOTIDE SEQUENCE</scope>
</reference>
<accession>A0AC59YSP3</accession>
<proteinExistence type="predicted"/>
<evidence type="ECO:0000313" key="2">
    <source>
        <dbReference type="Proteomes" id="UP001162501"/>
    </source>
</evidence>
<protein>
    <submittedName>
        <fullName evidence="1">Uncharacterized protein</fullName>
    </submittedName>
</protein>
<dbReference type="Proteomes" id="UP001162501">
    <property type="component" value="Chromosome 20"/>
</dbReference>
<evidence type="ECO:0000313" key="1">
    <source>
        <dbReference type="EMBL" id="CAM9947984.1"/>
    </source>
</evidence>
<organism evidence="1 2">
    <name type="scientific">Rangifer tarandus platyrhynchus</name>
    <name type="common">Svalbard reindeer</name>
    <dbReference type="NCBI Taxonomy" id="3082113"/>
    <lineage>
        <taxon>Eukaryota</taxon>
        <taxon>Metazoa</taxon>
        <taxon>Chordata</taxon>
        <taxon>Craniata</taxon>
        <taxon>Vertebrata</taxon>
        <taxon>Euteleostomi</taxon>
        <taxon>Mammalia</taxon>
        <taxon>Eutheria</taxon>
        <taxon>Laurasiatheria</taxon>
        <taxon>Artiodactyla</taxon>
        <taxon>Ruminantia</taxon>
        <taxon>Pecora</taxon>
        <taxon>Cervidae</taxon>
        <taxon>Odocoileinae</taxon>
        <taxon>Rangifer</taxon>
    </lineage>
</organism>
<reference evidence="1" key="1">
    <citation type="submission" date="2023-05" db="EMBL/GenBank/DDBJ databases">
        <authorList>
            <consortium name="ELIXIR-Norway"/>
        </authorList>
    </citation>
    <scope>NUCLEOTIDE SEQUENCE</scope>
</reference>
<gene>
    <name evidence="1" type="ORF">MRATA1EN22A_LOCUS9757</name>
</gene>
<name>A0AC59YSP3_RANTA</name>
<sequence>MLEHCALPDPFCLSRGLLPYPPQFLGPLGHCPRGASWAPYTPEMSRSTPWLCAAHSQVLVSELRAGTAAACCQKLPLDARQTPEAAYPERSATLHPKPVPPALLPFLRIVATCHPIPQTGRY</sequence>
<dbReference type="EMBL" id="OX596104">
    <property type="protein sequence ID" value="CAM9947984.1"/>
    <property type="molecule type" value="Genomic_DNA"/>
</dbReference>